<dbReference type="InterPro" id="IPR058245">
    <property type="entry name" value="NreC/VraR/RcsB-like_REC"/>
</dbReference>
<dbReference type="InterPro" id="IPR016032">
    <property type="entry name" value="Sig_transdc_resp-reg_C-effctor"/>
</dbReference>
<evidence type="ECO:0000313" key="9">
    <source>
        <dbReference type="Proteomes" id="UP000007726"/>
    </source>
</evidence>
<dbReference type="PANTHER" id="PTHR45566">
    <property type="entry name" value="HTH-TYPE TRANSCRIPTIONAL REGULATOR YHJB-RELATED"/>
    <property type="match status" value="1"/>
</dbReference>
<dbReference type="Proteomes" id="UP000007726">
    <property type="component" value="Chromosome"/>
</dbReference>
<dbReference type="EMBL" id="CP001336">
    <property type="protein sequence ID" value="ACL21439.1"/>
    <property type="molecule type" value="Genomic_DNA"/>
</dbReference>
<gene>
    <name evidence="8" type="ordered locus">Dhaf_3421</name>
</gene>
<comment type="caution">
    <text evidence="5">Lacks conserved residue(s) required for the propagation of feature annotation.</text>
</comment>
<feature type="domain" description="Response regulatory" evidence="7">
    <location>
        <begin position="5"/>
        <end position="121"/>
    </location>
</feature>
<dbReference type="SMART" id="SM00421">
    <property type="entry name" value="HTH_LUXR"/>
    <property type="match status" value="1"/>
</dbReference>
<feature type="domain" description="HTH luxR-type" evidence="6">
    <location>
        <begin position="141"/>
        <end position="204"/>
    </location>
</feature>
<dbReference type="GO" id="GO:0000160">
    <property type="term" value="P:phosphorelay signal transduction system"/>
    <property type="evidence" value="ECO:0007669"/>
    <property type="project" value="InterPro"/>
</dbReference>
<dbReference type="InterPro" id="IPR000792">
    <property type="entry name" value="Tscrpt_reg_LuxR_C"/>
</dbReference>
<dbReference type="InterPro" id="IPR011006">
    <property type="entry name" value="CheY-like_superfamily"/>
</dbReference>
<dbReference type="CDD" id="cd17535">
    <property type="entry name" value="REC_NarL-like"/>
    <property type="match status" value="1"/>
</dbReference>
<dbReference type="CDD" id="cd06170">
    <property type="entry name" value="LuxR_C_like"/>
    <property type="match status" value="1"/>
</dbReference>
<dbReference type="PANTHER" id="PTHR45566:SF1">
    <property type="entry name" value="HTH-TYPE TRANSCRIPTIONAL REGULATOR YHJB-RELATED"/>
    <property type="match status" value="1"/>
</dbReference>
<evidence type="ECO:0000256" key="1">
    <source>
        <dbReference type="ARBA" id="ARBA00018672"/>
    </source>
</evidence>
<dbReference type="HOGENOM" id="CLU_000445_90_10_9"/>
<dbReference type="GO" id="GO:0006355">
    <property type="term" value="P:regulation of DNA-templated transcription"/>
    <property type="evidence" value="ECO:0007669"/>
    <property type="project" value="InterPro"/>
</dbReference>
<dbReference type="Pfam" id="PF00072">
    <property type="entry name" value="Response_reg"/>
    <property type="match status" value="1"/>
</dbReference>
<dbReference type="KEGG" id="dhd:Dhaf_3421"/>
<dbReference type="PROSITE" id="PS50043">
    <property type="entry name" value="HTH_LUXR_2"/>
    <property type="match status" value="1"/>
</dbReference>
<dbReference type="PROSITE" id="PS50110">
    <property type="entry name" value="RESPONSE_REGULATORY"/>
    <property type="match status" value="1"/>
</dbReference>
<dbReference type="SMART" id="SM00448">
    <property type="entry name" value="REC"/>
    <property type="match status" value="1"/>
</dbReference>
<dbReference type="Gene3D" id="1.10.10.10">
    <property type="entry name" value="Winged helix-like DNA-binding domain superfamily/Winged helix DNA-binding domain"/>
    <property type="match status" value="1"/>
</dbReference>
<dbReference type="RefSeq" id="WP_015944599.1">
    <property type="nucleotide sequence ID" value="NC_011830.1"/>
</dbReference>
<organism evidence="8 9">
    <name type="scientific">Desulfitobacterium hafniense (strain DSM 10664 / DCB-2)</name>
    <dbReference type="NCBI Taxonomy" id="272564"/>
    <lineage>
        <taxon>Bacteria</taxon>
        <taxon>Bacillati</taxon>
        <taxon>Bacillota</taxon>
        <taxon>Clostridia</taxon>
        <taxon>Eubacteriales</taxon>
        <taxon>Desulfitobacteriaceae</taxon>
        <taxon>Desulfitobacterium</taxon>
    </lineage>
</organism>
<evidence type="ECO:0000256" key="3">
    <source>
        <dbReference type="ARBA" id="ARBA00023125"/>
    </source>
</evidence>
<dbReference type="Gene3D" id="3.40.50.2300">
    <property type="match status" value="1"/>
</dbReference>
<dbReference type="InterPro" id="IPR051015">
    <property type="entry name" value="EvgA-like"/>
</dbReference>
<evidence type="ECO:0000256" key="4">
    <source>
        <dbReference type="ARBA" id="ARBA00024867"/>
    </source>
</evidence>
<protein>
    <recommendedName>
        <fullName evidence="1">Stage 0 sporulation protein A homolog</fullName>
    </recommendedName>
</protein>
<dbReference type="SUPFAM" id="SSF52172">
    <property type="entry name" value="CheY-like"/>
    <property type="match status" value="1"/>
</dbReference>
<comment type="function">
    <text evidence="4">May play the central regulatory role in sporulation. It may be an element of the effector pathway responsible for the activation of sporulation genes in response to nutritional stress. Spo0A may act in concert with spo0H (a sigma factor) to control the expression of some genes that are critical to the sporulation process.</text>
</comment>
<keyword evidence="2" id="KW-0597">Phosphoprotein</keyword>
<dbReference type="SUPFAM" id="SSF46894">
    <property type="entry name" value="C-terminal effector domain of the bipartite response regulators"/>
    <property type="match status" value="1"/>
</dbReference>
<dbReference type="InterPro" id="IPR001789">
    <property type="entry name" value="Sig_transdc_resp-reg_receiver"/>
</dbReference>
<evidence type="ECO:0000313" key="8">
    <source>
        <dbReference type="EMBL" id="ACL21439.1"/>
    </source>
</evidence>
<reference evidence="8 9" key="1">
    <citation type="journal article" date="2012" name="BMC Microbiol.">
        <title>Genome sequence of Desulfitobacterium hafniense DCB-2, a Gram-positive anaerobe capable of dehalogenation and metal reduction.</title>
        <authorList>
            <person name="Kim S.H."/>
            <person name="Harzman C."/>
            <person name="Davis J.K."/>
            <person name="Hutcheson R."/>
            <person name="Broderick J.B."/>
            <person name="Marsh T.L."/>
            <person name="Tiedje J.M."/>
        </authorList>
    </citation>
    <scope>NUCLEOTIDE SEQUENCE [LARGE SCALE GENOMIC DNA]</scope>
    <source>
        <strain evidence="9">DSM 10664 / DCB-2</strain>
    </source>
</reference>
<sequence length="204" mass="23540">MIDARIIVVDEKRLFREGLCRMLYQLSWVSSVVGYNTVEEGIKAIHQYEANLYIMNPFVGGEAQYAFVKEIRAHKPGIKIVLLTDFDDADSILDATQQHINGYFSKSMAFDKFEVYLHEVMEGKYRLSEALGSLLFERLVKKNSADDLTAREKIIYQMMRKGYTNKEIAKQLSISTNTARNHVSSIMHKLNISSRYRIPESQED</sequence>
<name>B8FPK7_DESHD</name>
<accession>B8FPK7</accession>
<proteinExistence type="predicted"/>
<dbReference type="PRINTS" id="PR00038">
    <property type="entry name" value="HTHLUXR"/>
</dbReference>
<dbReference type="InterPro" id="IPR036388">
    <property type="entry name" value="WH-like_DNA-bd_sf"/>
</dbReference>
<evidence type="ECO:0000256" key="5">
    <source>
        <dbReference type="PROSITE-ProRule" id="PRU00169"/>
    </source>
</evidence>
<keyword evidence="3" id="KW-0238">DNA-binding</keyword>
<dbReference type="Pfam" id="PF00196">
    <property type="entry name" value="GerE"/>
    <property type="match status" value="1"/>
</dbReference>
<dbReference type="GO" id="GO:0003677">
    <property type="term" value="F:DNA binding"/>
    <property type="evidence" value="ECO:0007669"/>
    <property type="project" value="UniProtKB-KW"/>
</dbReference>
<evidence type="ECO:0000256" key="2">
    <source>
        <dbReference type="ARBA" id="ARBA00022553"/>
    </source>
</evidence>
<evidence type="ECO:0000259" key="6">
    <source>
        <dbReference type="PROSITE" id="PS50043"/>
    </source>
</evidence>
<evidence type="ECO:0000259" key="7">
    <source>
        <dbReference type="PROSITE" id="PS50110"/>
    </source>
</evidence>
<dbReference type="AlphaFoldDB" id="B8FPK7"/>